<dbReference type="Proteomes" id="UP001344906">
    <property type="component" value="Unassembled WGS sequence"/>
</dbReference>
<dbReference type="RefSeq" id="WP_338246934.1">
    <property type="nucleotide sequence ID" value="NZ_BSRI01000001.1"/>
</dbReference>
<dbReference type="EMBL" id="BSRI01000001">
    <property type="protein sequence ID" value="GLV53373.1"/>
    <property type="molecule type" value="Genomic_DNA"/>
</dbReference>
<protein>
    <recommendedName>
        <fullName evidence="6">Short-chain dehydrogenase</fullName>
    </recommendedName>
</protein>
<dbReference type="PANTHER" id="PTHR44196:SF1">
    <property type="entry name" value="DEHYDROGENASE_REDUCTASE SDR FAMILY MEMBER 7B"/>
    <property type="match status" value="1"/>
</dbReference>
<organism evidence="4 5">
    <name type="scientific">Dictyobacter halimunensis</name>
    <dbReference type="NCBI Taxonomy" id="3026934"/>
    <lineage>
        <taxon>Bacteria</taxon>
        <taxon>Bacillati</taxon>
        <taxon>Chloroflexota</taxon>
        <taxon>Ktedonobacteria</taxon>
        <taxon>Ktedonobacterales</taxon>
        <taxon>Dictyobacteraceae</taxon>
        <taxon>Dictyobacter</taxon>
    </lineage>
</organism>
<proteinExistence type="inferred from homology"/>
<gene>
    <name evidence="4" type="ORF">KDH_02280</name>
</gene>
<evidence type="ECO:0000256" key="3">
    <source>
        <dbReference type="SAM" id="MobiDB-lite"/>
    </source>
</evidence>
<sequence length="202" mass="21884">MVVITGASSGIGRATALEFARHSAYAVGKSGIRALGESLRDELEVLDKTHIHICTVMPATIDTPFFRHAANYSGRAINALPPVYPASKVALTMLKCVLRPQREVFVGSMGRMMGTFHAIAPALAEPMMAKQIDKGHFKPEPAAPSRGALFEPMQTGNGESDGWHGEEKITTRRTTLMASSALPVILLAVWIWRQMQGSSVKK</sequence>
<name>A0ABQ6FH80_9CHLR</name>
<keyword evidence="5" id="KW-1185">Reference proteome</keyword>
<dbReference type="InterPro" id="IPR002347">
    <property type="entry name" value="SDR_fam"/>
</dbReference>
<dbReference type="Gene3D" id="3.40.50.720">
    <property type="entry name" value="NAD(P)-binding Rossmann-like Domain"/>
    <property type="match status" value="2"/>
</dbReference>
<dbReference type="PANTHER" id="PTHR44196">
    <property type="entry name" value="DEHYDROGENASE/REDUCTASE SDR FAMILY MEMBER 7B"/>
    <property type="match status" value="1"/>
</dbReference>
<accession>A0ABQ6FH80</accession>
<dbReference type="PRINTS" id="PR00081">
    <property type="entry name" value="GDHRDH"/>
</dbReference>
<evidence type="ECO:0000313" key="5">
    <source>
        <dbReference type="Proteomes" id="UP001344906"/>
    </source>
</evidence>
<comment type="similarity">
    <text evidence="1">Belongs to the short-chain dehydrogenases/reductases (SDR) family.</text>
</comment>
<dbReference type="InterPro" id="IPR036291">
    <property type="entry name" value="NAD(P)-bd_dom_sf"/>
</dbReference>
<feature type="region of interest" description="Disordered" evidence="3">
    <location>
        <begin position="146"/>
        <end position="165"/>
    </location>
</feature>
<comment type="caution">
    <text evidence="4">The sequence shown here is derived from an EMBL/GenBank/DDBJ whole genome shotgun (WGS) entry which is preliminary data.</text>
</comment>
<evidence type="ECO:0000256" key="1">
    <source>
        <dbReference type="ARBA" id="ARBA00006484"/>
    </source>
</evidence>
<evidence type="ECO:0000313" key="4">
    <source>
        <dbReference type="EMBL" id="GLV53373.1"/>
    </source>
</evidence>
<evidence type="ECO:0000256" key="2">
    <source>
        <dbReference type="ARBA" id="ARBA00023002"/>
    </source>
</evidence>
<dbReference type="SUPFAM" id="SSF51735">
    <property type="entry name" value="NAD(P)-binding Rossmann-fold domains"/>
    <property type="match status" value="2"/>
</dbReference>
<reference evidence="4 5" key="1">
    <citation type="submission" date="2023-02" db="EMBL/GenBank/DDBJ databases">
        <title>Dictyobacter halimunensis sp. nov., a new member of the class Ktedonobacteria from forest soil in a geothermal area.</title>
        <authorList>
            <person name="Rachmania M.K."/>
            <person name="Ningsih F."/>
            <person name="Sakai Y."/>
            <person name="Yabe S."/>
            <person name="Yokota A."/>
            <person name="Sjamsuridzal W."/>
        </authorList>
    </citation>
    <scope>NUCLEOTIDE SEQUENCE [LARGE SCALE GENOMIC DNA]</scope>
    <source>
        <strain evidence="4 5">S3.2.2.5</strain>
    </source>
</reference>
<evidence type="ECO:0008006" key="6">
    <source>
        <dbReference type="Google" id="ProtNLM"/>
    </source>
</evidence>
<keyword evidence="2" id="KW-0560">Oxidoreductase</keyword>